<evidence type="ECO:0000313" key="3">
    <source>
        <dbReference type="EMBL" id="GBO89022.1"/>
    </source>
</evidence>
<keyword evidence="1" id="KW-0812">Transmembrane</keyword>
<protein>
    <recommendedName>
        <fullName evidence="2">DUF2231 domain-containing protein</fullName>
    </recommendedName>
</protein>
<sequence length="155" mass="16099">MLPIEQIHPLIVHFPIVFALSLAAFDFVVVSRGVSLDGRGAIANISAGLGLGAGLAAAVAFVFGDLALDVALANGTSLAILERHEELGSITAGVLVAWGLLRAVIWWRGTVLSRRLCWGAVVFELAIAGLIVTTAYFGGQLVYEFGVGVSLPSGL</sequence>
<reference evidence="3 4" key="1">
    <citation type="journal article" date="2019" name="J. Gen. Appl. Microbiol.">
        <title>Aerobic degradation of cis-dichloroethene by the marine bacterium Marinobacter salsuginis strain 5N-3.</title>
        <authorList>
            <person name="Inoue Y."/>
            <person name="Fukunaga Y."/>
            <person name="Katsumata H."/>
            <person name="Ohji S."/>
            <person name="Hosoyama A."/>
            <person name="Mori K."/>
            <person name="Ando K."/>
        </authorList>
    </citation>
    <scope>NUCLEOTIDE SEQUENCE [LARGE SCALE GENOMIC DNA]</scope>
    <source>
        <strain evidence="3 4">NBRC 109114</strain>
    </source>
</reference>
<feature type="transmembrane region" description="Helical" evidence="1">
    <location>
        <begin position="12"/>
        <end position="30"/>
    </location>
</feature>
<feature type="transmembrane region" description="Helical" evidence="1">
    <location>
        <begin position="117"/>
        <end position="137"/>
    </location>
</feature>
<evidence type="ECO:0000313" key="4">
    <source>
        <dbReference type="Proteomes" id="UP000387223"/>
    </source>
</evidence>
<evidence type="ECO:0000259" key="2">
    <source>
        <dbReference type="Pfam" id="PF09990"/>
    </source>
</evidence>
<dbReference type="Pfam" id="PF09990">
    <property type="entry name" value="DUF2231"/>
    <property type="match status" value="1"/>
</dbReference>
<dbReference type="EMBL" id="BGZI01000018">
    <property type="protein sequence ID" value="GBO89022.1"/>
    <property type="molecule type" value="Genomic_DNA"/>
</dbReference>
<name>A0A5M3Q1P0_9GAMM</name>
<gene>
    <name evidence="3" type="ORF">MSSD14B_26900</name>
</gene>
<keyword evidence="1" id="KW-0472">Membrane</keyword>
<feature type="domain" description="DUF2231" evidence="2">
    <location>
        <begin position="7"/>
        <end position="150"/>
    </location>
</feature>
<dbReference type="Proteomes" id="UP000387223">
    <property type="component" value="Unassembled WGS sequence"/>
</dbReference>
<accession>A0A5M3Q1P0</accession>
<keyword evidence="1" id="KW-1133">Transmembrane helix</keyword>
<organism evidence="3 4">
    <name type="scientific">Marinobacter salsuginis</name>
    <dbReference type="NCBI Taxonomy" id="418719"/>
    <lineage>
        <taxon>Bacteria</taxon>
        <taxon>Pseudomonadati</taxon>
        <taxon>Pseudomonadota</taxon>
        <taxon>Gammaproteobacteria</taxon>
        <taxon>Pseudomonadales</taxon>
        <taxon>Marinobacteraceae</taxon>
        <taxon>Marinobacter</taxon>
    </lineage>
</organism>
<proteinExistence type="predicted"/>
<evidence type="ECO:0000256" key="1">
    <source>
        <dbReference type="SAM" id="Phobius"/>
    </source>
</evidence>
<comment type="caution">
    <text evidence="3">The sequence shown here is derived from an EMBL/GenBank/DDBJ whole genome shotgun (WGS) entry which is preliminary data.</text>
</comment>
<dbReference type="InterPro" id="IPR019251">
    <property type="entry name" value="DUF2231_TM"/>
</dbReference>
<feature type="transmembrane region" description="Helical" evidence="1">
    <location>
        <begin position="42"/>
        <end position="67"/>
    </location>
</feature>
<dbReference type="AlphaFoldDB" id="A0A5M3Q1P0"/>
<feature type="transmembrane region" description="Helical" evidence="1">
    <location>
        <begin position="87"/>
        <end position="105"/>
    </location>
</feature>
<dbReference type="RefSeq" id="WP_092034156.1">
    <property type="nucleotide sequence ID" value="NZ_BGZI01000018.1"/>
</dbReference>